<name>A0A8E2J7Z1_9PEZI</name>
<gene>
    <name evidence="1" type="ORF">K432DRAFT_280862</name>
</gene>
<organism evidence="1 2">
    <name type="scientific">Lepidopterella palustris CBS 459.81</name>
    <dbReference type="NCBI Taxonomy" id="1314670"/>
    <lineage>
        <taxon>Eukaryota</taxon>
        <taxon>Fungi</taxon>
        <taxon>Dikarya</taxon>
        <taxon>Ascomycota</taxon>
        <taxon>Pezizomycotina</taxon>
        <taxon>Dothideomycetes</taxon>
        <taxon>Pleosporomycetidae</taxon>
        <taxon>Mytilinidiales</taxon>
        <taxon>Argynnaceae</taxon>
        <taxon>Lepidopterella</taxon>
    </lineage>
</organism>
<proteinExistence type="predicted"/>
<protein>
    <submittedName>
        <fullName evidence="1">Uncharacterized protein</fullName>
    </submittedName>
</protein>
<sequence>TLGVIIKPDLLERGVNRGYLTLARNKYKEFKLKIGYYILKNRSYIEKDFLATKRDKAKRIFF</sequence>
<accession>A0A8E2J7Z1</accession>
<dbReference type="EMBL" id="KV746621">
    <property type="protein sequence ID" value="OCK72767.1"/>
    <property type="molecule type" value="Genomic_DNA"/>
</dbReference>
<reference evidence="1 2" key="1">
    <citation type="journal article" date="2016" name="Nat. Commun.">
        <title>Ectomycorrhizal ecology is imprinted in the genome of the dominant symbiotic fungus Cenococcum geophilum.</title>
        <authorList>
            <consortium name="DOE Joint Genome Institute"/>
            <person name="Peter M."/>
            <person name="Kohler A."/>
            <person name="Ohm R.A."/>
            <person name="Kuo A."/>
            <person name="Krutzmann J."/>
            <person name="Morin E."/>
            <person name="Arend M."/>
            <person name="Barry K.W."/>
            <person name="Binder M."/>
            <person name="Choi C."/>
            <person name="Clum A."/>
            <person name="Copeland A."/>
            <person name="Grisel N."/>
            <person name="Haridas S."/>
            <person name="Kipfer T."/>
            <person name="LaButti K."/>
            <person name="Lindquist E."/>
            <person name="Lipzen A."/>
            <person name="Maire R."/>
            <person name="Meier B."/>
            <person name="Mihaltcheva S."/>
            <person name="Molinier V."/>
            <person name="Murat C."/>
            <person name="Poggeler S."/>
            <person name="Quandt C.A."/>
            <person name="Sperisen C."/>
            <person name="Tritt A."/>
            <person name="Tisserant E."/>
            <person name="Crous P.W."/>
            <person name="Henrissat B."/>
            <person name="Nehls U."/>
            <person name="Egli S."/>
            <person name="Spatafora J.W."/>
            <person name="Grigoriev I.V."/>
            <person name="Martin F.M."/>
        </authorList>
    </citation>
    <scope>NUCLEOTIDE SEQUENCE [LARGE SCALE GENOMIC DNA]</scope>
    <source>
        <strain evidence="1 2">CBS 459.81</strain>
    </source>
</reference>
<keyword evidence="2" id="KW-1185">Reference proteome</keyword>
<evidence type="ECO:0000313" key="1">
    <source>
        <dbReference type="EMBL" id="OCK72767.1"/>
    </source>
</evidence>
<dbReference type="AlphaFoldDB" id="A0A8E2J7Z1"/>
<dbReference type="Gene3D" id="3.40.50.300">
    <property type="entry name" value="P-loop containing nucleotide triphosphate hydrolases"/>
    <property type="match status" value="1"/>
</dbReference>
<evidence type="ECO:0000313" key="2">
    <source>
        <dbReference type="Proteomes" id="UP000250266"/>
    </source>
</evidence>
<dbReference type="Proteomes" id="UP000250266">
    <property type="component" value="Unassembled WGS sequence"/>
</dbReference>
<dbReference type="InterPro" id="IPR027417">
    <property type="entry name" value="P-loop_NTPase"/>
</dbReference>
<feature type="non-terminal residue" evidence="1">
    <location>
        <position position="1"/>
    </location>
</feature>
<feature type="non-terminal residue" evidence="1">
    <location>
        <position position="62"/>
    </location>
</feature>